<evidence type="ECO:0000256" key="8">
    <source>
        <dbReference type="NCBIfam" id="TIGR00445"/>
    </source>
</evidence>
<feature type="transmembrane region" description="Helical" evidence="7">
    <location>
        <begin position="329"/>
        <end position="350"/>
    </location>
</feature>
<protein>
    <recommendedName>
        <fullName evidence="7 8">Phospho-N-acetylmuramoyl-pentapeptide-transferase</fullName>
        <ecNumber evidence="7 8">2.7.8.13</ecNumber>
    </recommendedName>
    <alternativeName>
        <fullName evidence="7">UDP-MurNAc-pentapeptide phosphotransferase</fullName>
    </alternativeName>
</protein>
<dbReference type="GO" id="GO:0008963">
    <property type="term" value="F:phospho-N-acetylmuramoyl-pentapeptide-transferase activity"/>
    <property type="evidence" value="ECO:0007669"/>
    <property type="project" value="UniProtKB-UniRule"/>
</dbReference>
<evidence type="ECO:0000256" key="4">
    <source>
        <dbReference type="ARBA" id="ARBA00022692"/>
    </source>
</evidence>
<dbReference type="GO" id="GO:0009252">
    <property type="term" value="P:peptidoglycan biosynthetic process"/>
    <property type="evidence" value="ECO:0007669"/>
    <property type="project" value="UniProtKB-UniRule"/>
</dbReference>
<dbReference type="RefSeq" id="WP_106349484.1">
    <property type="nucleotide sequence ID" value="NZ_PVUE01000010.1"/>
</dbReference>
<dbReference type="NCBIfam" id="TIGR00445">
    <property type="entry name" value="mraY"/>
    <property type="match status" value="1"/>
</dbReference>
<feature type="transmembrane region" description="Helical" evidence="7">
    <location>
        <begin position="120"/>
        <end position="139"/>
    </location>
</feature>
<evidence type="ECO:0000313" key="10">
    <source>
        <dbReference type="EMBL" id="PRZ41411.1"/>
    </source>
</evidence>
<feature type="binding site" evidence="9">
    <location>
        <position position="181"/>
    </location>
    <ligand>
        <name>Mg(2+)</name>
        <dbReference type="ChEBI" id="CHEBI:18420"/>
    </ligand>
</feature>
<keyword evidence="7" id="KW-0573">Peptidoglycan synthesis</keyword>
<feature type="transmembrane region" description="Helical" evidence="7">
    <location>
        <begin position="52"/>
        <end position="70"/>
    </location>
</feature>
<dbReference type="EC" id="2.7.8.13" evidence="7 8"/>
<dbReference type="UniPathway" id="UPA00219"/>
<evidence type="ECO:0000256" key="1">
    <source>
        <dbReference type="ARBA" id="ARBA00004141"/>
    </source>
</evidence>
<evidence type="ECO:0000256" key="7">
    <source>
        <dbReference type="HAMAP-Rule" id="MF_00038"/>
    </source>
</evidence>
<feature type="transmembrane region" description="Helical" evidence="7">
    <location>
        <begin position="188"/>
        <end position="207"/>
    </location>
</feature>
<keyword evidence="7 9" id="KW-0460">Magnesium</keyword>
<dbReference type="PANTHER" id="PTHR22926">
    <property type="entry name" value="PHOSPHO-N-ACETYLMURAMOYL-PENTAPEPTIDE-TRANSFERASE"/>
    <property type="match status" value="1"/>
</dbReference>
<dbReference type="GO" id="GO:0051301">
    <property type="term" value="P:cell division"/>
    <property type="evidence" value="ECO:0007669"/>
    <property type="project" value="UniProtKB-KW"/>
</dbReference>
<dbReference type="InterPro" id="IPR000715">
    <property type="entry name" value="Glycosyl_transferase_4"/>
</dbReference>
<evidence type="ECO:0000256" key="2">
    <source>
        <dbReference type="ARBA" id="ARBA00005583"/>
    </source>
</evidence>
<keyword evidence="7" id="KW-0131">Cell cycle</keyword>
<keyword evidence="5 7" id="KW-1133">Transmembrane helix</keyword>
<dbReference type="OrthoDB" id="9805475at2"/>
<dbReference type="EMBL" id="PVUE01000010">
    <property type="protein sequence ID" value="PRZ41411.1"/>
    <property type="molecule type" value="Genomic_DNA"/>
</dbReference>
<comment type="cofactor">
    <cofactor evidence="7 9">
        <name>Mg(2+)</name>
        <dbReference type="ChEBI" id="CHEBI:18420"/>
    </cofactor>
</comment>
<feature type="transmembrane region" description="Helical" evidence="7">
    <location>
        <begin position="228"/>
        <end position="247"/>
    </location>
</feature>
<dbReference type="GO" id="GO:0046872">
    <property type="term" value="F:metal ion binding"/>
    <property type="evidence" value="ECO:0007669"/>
    <property type="project" value="UniProtKB-KW"/>
</dbReference>
<comment type="function">
    <text evidence="7">Catalyzes the initial step of the lipid cycle reactions in the biosynthesis of the cell wall peptidoglycan: transfers peptidoglycan precursor phospho-MurNAc-pentapeptide from UDP-MurNAc-pentapeptide onto the lipid carrier undecaprenyl phosphate, yielding undecaprenyl-pyrophosphoryl-MurNAc-pentapeptide, known as lipid I.</text>
</comment>
<feature type="transmembrane region" description="Helical" evidence="7">
    <location>
        <begin position="279"/>
        <end position="302"/>
    </location>
</feature>
<evidence type="ECO:0000256" key="3">
    <source>
        <dbReference type="ARBA" id="ARBA00022679"/>
    </source>
</evidence>
<keyword evidence="7" id="KW-0133">Cell shape</keyword>
<comment type="subcellular location">
    <subcellularLocation>
        <location evidence="7">Cell membrane</location>
        <topology evidence="7">Multi-pass membrane protein</topology>
    </subcellularLocation>
    <subcellularLocation>
        <location evidence="1">Membrane</location>
        <topology evidence="1">Multi-pass membrane protein</topology>
    </subcellularLocation>
</comment>
<keyword evidence="11" id="KW-1185">Reference proteome</keyword>
<comment type="catalytic activity">
    <reaction evidence="7">
        <text>UDP-N-acetyl-alpha-D-muramoyl-L-alanyl-gamma-D-glutamyl-meso-2,6-diaminopimeloyl-D-alanyl-D-alanine + di-trans,octa-cis-undecaprenyl phosphate = di-trans,octa-cis-undecaprenyl diphospho-N-acetyl-alpha-D-muramoyl-L-alanyl-D-glutamyl-meso-2,6-diaminopimeloyl-D-alanyl-D-alanine + UMP</text>
        <dbReference type="Rhea" id="RHEA:28386"/>
        <dbReference type="ChEBI" id="CHEBI:57865"/>
        <dbReference type="ChEBI" id="CHEBI:60392"/>
        <dbReference type="ChEBI" id="CHEBI:61386"/>
        <dbReference type="ChEBI" id="CHEBI:61387"/>
        <dbReference type="EC" id="2.7.8.13"/>
    </reaction>
</comment>
<keyword evidence="7" id="KW-0961">Cell wall biogenesis/degradation</keyword>
<evidence type="ECO:0000256" key="6">
    <source>
        <dbReference type="ARBA" id="ARBA00023136"/>
    </source>
</evidence>
<reference evidence="10 11" key="1">
    <citation type="submission" date="2018-03" db="EMBL/GenBank/DDBJ databases">
        <title>Genomic Encyclopedia of Archaeal and Bacterial Type Strains, Phase II (KMG-II): from individual species to whole genera.</title>
        <authorList>
            <person name="Goeker M."/>
        </authorList>
    </citation>
    <scope>NUCLEOTIDE SEQUENCE [LARGE SCALE GENOMIC DNA]</scope>
    <source>
        <strain evidence="10 11">DSM 100065</strain>
    </source>
</reference>
<dbReference type="PANTHER" id="PTHR22926:SF5">
    <property type="entry name" value="PHOSPHO-N-ACETYLMURAMOYL-PENTAPEPTIDE-TRANSFERASE HOMOLOG"/>
    <property type="match status" value="1"/>
</dbReference>
<dbReference type="PROSITE" id="PS01347">
    <property type="entry name" value="MRAY_1"/>
    <property type="match status" value="1"/>
</dbReference>
<keyword evidence="7" id="KW-1003">Cell membrane</keyword>
<feature type="transmembrane region" description="Helical" evidence="7">
    <location>
        <begin position="151"/>
        <end position="176"/>
    </location>
</feature>
<dbReference type="Pfam" id="PF00953">
    <property type="entry name" value="Glycos_transf_4"/>
    <property type="match status" value="1"/>
</dbReference>
<keyword evidence="4 7" id="KW-0812">Transmembrane</keyword>
<evidence type="ECO:0000256" key="9">
    <source>
        <dbReference type="PIRSR" id="PIRSR600715-1"/>
    </source>
</evidence>
<keyword evidence="7" id="KW-0132">Cell division</keyword>
<dbReference type="AlphaFoldDB" id="A0A2T0ZYH8"/>
<dbReference type="InterPro" id="IPR003524">
    <property type="entry name" value="PNAcMuramoyl-5peptid_Trfase"/>
</dbReference>
<accession>A0A2T0ZYH8</accession>
<comment type="similarity">
    <text evidence="2 7">Belongs to the glycosyltransferase 4 family. MraY subfamily.</text>
</comment>
<dbReference type="Pfam" id="PF10555">
    <property type="entry name" value="MraY_sig1"/>
    <property type="match status" value="1"/>
</dbReference>
<keyword evidence="7 9" id="KW-0479">Metal-binding</keyword>
<dbReference type="InterPro" id="IPR018480">
    <property type="entry name" value="PNAcMuramoyl-5peptid_Trfase_CS"/>
</dbReference>
<dbReference type="GO" id="GO:0008360">
    <property type="term" value="P:regulation of cell shape"/>
    <property type="evidence" value="ECO:0007669"/>
    <property type="project" value="UniProtKB-KW"/>
</dbReference>
<keyword evidence="6 7" id="KW-0472">Membrane</keyword>
<gene>
    <name evidence="7" type="primary">mraY</name>
    <name evidence="10" type="ORF">CLV47_110139</name>
</gene>
<evidence type="ECO:0000256" key="5">
    <source>
        <dbReference type="ARBA" id="ARBA00022989"/>
    </source>
</evidence>
<comment type="caution">
    <text evidence="10">The sequence shown here is derived from an EMBL/GenBank/DDBJ whole genome shotgun (WGS) entry which is preliminary data.</text>
</comment>
<name>A0A2T0ZYH8_9ACTN</name>
<dbReference type="Proteomes" id="UP000237752">
    <property type="component" value="Unassembled WGS sequence"/>
</dbReference>
<comment type="pathway">
    <text evidence="7">Cell wall biogenesis; peptidoglycan biosynthesis.</text>
</comment>
<evidence type="ECO:0000313" key="11">
    <source>
        <dbReference type="Proteomes" id="UP000237752"/>
    </source>
</evidence>
<dbReference type="GO" id="GO:0071555">
    <property type="term" value="P:cell wall organization"/>
    <property type="evidence" value="ECO:0007669"/>
    <property type="project" value="UniProtKB-KW"/>
</dbReference>
<feature type="transmembrane region" description="Helical" evidence="7">
    <location>
        <begin position="82"/>
        <end position="100"/>
    </location>
</feature>
<dbReference type="HAMAP" id="MF_00038">
    <property type="entry name" value="MraY"/>
    <property type="match status" value="1"/>
</dbReference>
<sequence length="359" mass="38462">MISVLLAACISLVITLLLTPLFIKYVSRRALGQQVRDDGPQTHLVKQGTPTMGGVVIITATVLGYFGAHLSLVNQHGRAPSASGLLVLYLMVGLGFIGFLDDYIKIAKQRSLGLNKTGKLVGQLFVSVSFAVMSLGFDGKGISPASVKLSFVRDIAVLTLGSVGFVIFAVLLISGFSNATNLTDGLDGLAAGASAMVFGAYIVISFWQFNHQCLRTAAVGCYDVRDPIDLTILAAAMLGACFGFLWWNANPARIYMGDTGSLSLGGAMAGLAIVTKTELLLFVLGGLFVAITLSVAMQIVFFKLTKRRIFRMAPLHHHFELAGWTEMTVVVRFWIVTGLAVVLGLGIFYADWLSHVSFT</sequence>
<keyword evidence="3 7" id="KW-0808">Transferase</keyword>
<dbReference type="GO" id="GO:0051992">
    <property type="term" value="F:UDP-N-acetylmuramoyl-L-alanyl-D-glutamyl-meso-2,6-diaminopimelyl-D-alanyl-D-alanine:undecaprenyl-phosphate transferase activity"/>
    <property type="evidence" value="ECO:0007669"/>
    <property type="project" value="RHEA"/>
</dbReference>
<proteinExistence type="inferred from homology"/>
<organism evidence="10 11">
    <name type="scientific">Antricoccus suffuscus</name>
    <dbReference type="NCBI Taxonomy" id="1629062"/>
    <lineage>
        <taxon>Bacteria</taxon>
        <taxon>Bacillati</taxon>
        <taxon>Actinomycetota</taxon>
        <taxon>Actinomycetes</taxon>
        <taxon>Geodermatophilales</taxon>
        <taxon>Antricoccaceae</taxon>
        <taxon>Antricoccus</taxon>
    </lineage>
</organism>
<dbReference type="GO" id="GO:0005886">
    <property type="term" value="C:plasma membrane"/>
    <property type="evidence" value="ECO:0007669"/>
    <property type="project" value="UniProtKB-SubCell"/>
</dbReference>
<dbReference type="PROSITE" id="PS01348">
    <property type="entry name" value="MRAY_2"/>
    <property type="match status" value="1"/>
</dbReference>
<dbReference type="CDD" id="cd06852">
    <property type="entry name" value="GT_MraY"/>
    <property type="match status" value="1"/>
</dbReference>
<feature type="binding site" evidence="9">
    <location>
        <position position="258"/>
    </location>
    <ligand>
        <name>Mg(2+)</name>
        <dbReference type="ChEBI" id="CHEBI:18420"/>
    </ligand>
</feature>